<evidence type="ECO:0000256" key="5">
    <source>
        <dbReference type="ARBA" id="ARBA00022679"/>
    </source>
</evidence>
<dbReference type="RefSeq" id="WP_230400659.1">
    <property type="nucleotide sequence ID" value="NZ_BAFN01000001.1"/>
</dbReference>
<dbReference type="EC" id="2.1.1.77" evidence="7"/>
<dbReference type="PROSITE" id="PS01279">
    <property type="entry name" value="PCMT"/>
    <property type="match status" value="1"/>
</dbReference>
<comment type="subcellular location">
    <subcellularLocation>
        <location evidence="1 7">Cytoplasm</location>
    </subcellularLocation>
</comment>
<keyword evidence="4 7" id="KW-0489">Methyltransferase</keyword>
<reference evidence="9" key="1">
    <citation type="journal article" date="2015" name="Genome Announc.">
        <title>Draft Genome Sequence of an Anaerobic Ammonium-Oxidizing Bacterium, "Candidatus Brocadia sinica".</title>
        <authorList>
            <person name="Oshiki M."/>
            <person name="Shinyako-Hata K."/>
            <person name="Satoh H."/>
            <person name="Okabe S."/>
        </authorList>
    </citation>
    <scope>NUCLEOTIDE SEQUENCE [LARGE SCALE GENOMIC DNA]</scope>
    <source>
        <strain evidence="9">JPN1</strain>
    </source>
</reference>
<evidence type="ECO:0000256" key="3">
    <source>
        <dbReference type="ARBA" id="ARBA00022490"/>
    </source>
</evidence>
<feature type="active site" evidence="7">
    <location>
        <position position="103"/>
    </location>
</feature>
<dbReference type="SUPFAM" id="SSF53335">
    <property type="entry name" value="S-adenosyl-L-methionine-dependent methyltransferases"/>
    <property type="match status" value="1"/>
</dbReference>
<keyword evidence="6 7" id="KW-0949">S-adenosyl-L-methionine</keyword>
<sequence length="252" mass="28185">MKIVHIVFITLFTIIAISCAARFIPDKNMIFAMGGMHSVVDEDTFTRQRKRMVEEQIAYRGVRDKRVLEAMESVPRHLFIPEEARSYSYYDQPVPIGYGQTISQPYIVAFMTELLQTGNNDVILEVGTGSGYQAAVLARLVKQVYSIEIIKDLGEEARQRLKQLGYANIEVMIGDGYKGWAEHAPFDAIIVTAAAEHIPQPLIDQLKAGGRMVIPVGGVYAVQDLMLITKDASSKVVKESIIPVRFVPLLRK</sequence>
<evidence type="ECO:0000256" key="1">
    <source>
        <dbReference type="ARBA" id="ARBA00004496"/>
    </source>
</evidence>
<evidence type="ECO:0000256" key="6">
    <source>
        <dbReference type="ARBA" id="ARBA00022691"/>
    </source>
</evidence>
<dbReference type="PROSITE" id="PS51257">
    <property type="entry name" value="PROKAR_LIPOPROTEIN"/>
    <property type="match status" value="1"/>
</dbReference>
<dbReference type="EMBL" id="BAFN01000001">
    <property type="protein sequence ID" value="GAN33195.1"/>
    <property type="molecule type" value="Genomic_DNA"/>
</dbReference>
<dbReference type="InterPro" id="IPR000682">
    <property type="entry name" value="PCMT"/>
</dbReference>
<dbReference type="PANTHER" id="PTHR11579:SF0">
    <property type="entry name" value="PROTEIN-L-ISOASPARTATE(D-ASPARTATE) O-METHYLTRANSFERASE"/>
    <property type="match status" value="1"/>
</dbReference>
<comment type="catalytic activity">
    <reaction evidence="7">
        <text>[protein]-L-isoaspartate + S-adenosyl-L-methionine = [protein]-L-isoaspartate alpha-methyl ester + S-adenosyl-L-homocysteine</text>
        <dbReference type="Rhea" id="RHEA:12705"/>
        <dbReference type="Rhea" id="RHEA-COMP:12143"/>
        <dbReference type="Rhea" id="RHEA-COMP:12144"/>
        <dbReference type="ChEBI" id="CHEBI:57856"/>
        <dbReference type="ChEBI" id="CHEBI:59789"/>
        <dbReference type="ChEBI" id="CHEBI:90596"/>
        <dbReference type="ChEBI" id="CHEBI:90598"/>
        <dbReference type="EC" id="2.1.1.77"/>
    </reaction>
</comment>
<comment type="similarity">
    <text evidence="2 7">Belongs to the methyltransferase superfamily. L-isoaspartyl/D-aspartyl protein methyltransferase family.</text>
</comment>
<keyword evidence="9" id="KW-1185">Reference proteome</keyword>
<dbReference type="Pfam" id="PF01135">
    <property type="entry name" value="PCMT"/>
    <property type="match status" value="1"/>
</dbReference>
<keyword evidence="5 7" id="KW-0808">Transferase</keyword>
<evidence type="ECO:0000313" key="8">
    <source>
        <dbReference type="EMBL" id="GAN33195.1"/>
    </source>
</evidence>
<name>A0ABQ0JWW5_9BACT</name>
<evidence type="ECO:0000256" key="2">
    <source>
        <dbReference type="ARBA" id="ARBA00005369"/>
    </source>
</evidence>
<comment type="caution">
    <text evidence="8">The sequence shown here is derived from an EMBL/GenBank/DDBJ whole genome shotgun (WGS) entry which is preliminary data.</text>
</comment>
<protein>
    <recommendedName>
        <fullName evidence="7">Protein-L-isoaspartate O-methyltransferase</fullName>
        <ecNumber evidence="7">2.1.1.77</ecNumber>
    </recommendedName>
    <alternativeName>
        <fullName evidence="7">L-isoaspartyl protein carboxyl methyltransferase</fullName>
    </alternativeName>
    <alternativeName>
        <fullName evidence="7">Protein L-isoaspartyl methyltransferase</fullName>
    </alternativeName>
    <alternativeName>
        <fullName evidence="7">Protein-beta-aspartate methyltransferase</fullName>
        <shortName evidence="7">PIMT</shortName>
    </alternativeName>
</protein>
<keyword evidence="3 7" id="KW-0963">Cytoplasm</keyword>
<dbReference type="HAMAP" id="MF_00090">
    <property type="entry name" value="PIMT"/>
    <property type="match status" value="1"/>
</dbReference>
<evidence type="ECO:0000256" key="7">
    <source>
        <dbReference type="HAMAP-Rule" id="MF_00090"/>
    </source>
</evidence>
<gene>
    <name evidence="7" type="primary">pcm</name>
    <name evidence="8" type="ORF">BROSI_A1712</name>
</gene>
<dbReference type="Proteomes" id="UP000032309">
    <property type="component" value="Unassembled WGS sequence"/>
</dbReference>
<dbReference type="CDD" id="cd02440">
    <property type="entry name" value="AdoMet_MTases"/>
    <property type="match status" value="1"/>
</dbReference>
<organism evidence="8 9">
    <name type="scientific">Candidatus Brocadia sinica JPN1</name>
    <dbReference type="NCBI Taxonomy" id="1197129"/>
    <lineage>
        <taxon>Bacteria</taxon>
        <taxon>Pseudomonadati</taxon>
        <taxon>Planctomycetota</taxon>
        <taxon>Candidatus Brocadiia</taxon>
        <taxon>Candidatus Brocadiales</taxon>
        <taxon>Candidatus Brocadiaceae</taxon>
        <taxon>Candidatus Brocadia</taxon>
    </lineage>
</organism>
<dbReference type="NCBIfam" id="TIGR00080">
    <property type="entry name" value="pimt"/>
    <property type="match status" value="1"/>
</dbReference>
<dbReference type="Gene3D" id="3.40.50.150">
    <property type="entry name" value="Vaccinia Virus protein VP39"/>
    <property type="match status" value="1"/>
</dbReference>
<dbReference type="PANTHER" id="PTHR11579">
    <property type="entry name" value="PROTEIN-L-ISOASPARTATE O-METHYLTRANSFERASE"/>
    <property type="match status" value="1"/>
</dbReference>
<dbReference type="InterPro" id="IPR029063">
    <property type="entry name" value="SAM-dependent_MTases_sf"/>
</dbReference>
<proteinExistence type="inferred from homology"/>
<accession>A0ABQ0JWW5</accession>
<dbReference type="NCBIfam" id="NF001453">
    <property type="entry name" value="PRK00312.1"/>
    <property type="match status" value="1"/>
</dbReference>
<evidence type="ECO:0000256" key="4">
    <source>
        <dbReference type="ARBA" id="ARBA00022603"/>
    </source>
</evidence>
<comment type="function">
    <text evidence="7">Catalyzes the methyl esterification of L-isoaspartyl residues in peptides and proteins that result from spontaneous decomposition of normal L-aspartyl and L-asparaginyl residues. It plays a role in the repair and/or degradation of damaged proteins.</text>
</comment>
<evidence type="ECO:0000313" key="9">
    <source>
        <dbReference type="Proteomes" id="UP000032309"/>
    </source>
</evidence>